<reference evidence="10" key="2">
    <citation type="journal article" date="2022" name="Res Sq">
        <title>Comparative Genomics Reveals Insights into the Divergent Evolution of Astigmatic Mites and Household Pest Adaptations.</title>
        <authorList>
            <person name="Xiong Q."/>
            <person name="Wan A.T.-Y."/>
            <person name="Liu X.-Y."/>
            <person name="Fung C.S.-H."/>
            <person name="Xiao X."/>
            <person name="Malainual N."/>
            <person name="Hou J."/>
            <person name="Wang L."/>
            <person name="Wang M."/>
            <person name="Yang K."/>
            <person name="Cui Y."/>
            <person name="Leung E."/>
            <person name="Nong W."/>
            <person name="Shin S.-K."/>
            <person name="Au S."/>
            <person name="Jeong K.Y."/>
            <person name="Chew F.T."/>
            <person name="Hui J."/>
            <person name="Leung T.F."/>
            <person name="Tungtrongchitr A."/>
            <person name="Zhong N."/>
            <person name="Liu Z."/>
            <person name="Tsui S."/>
        </authorList>
    </citation>
    <scope>NUCLEOTIDE SEQUENCE</scope>
    <source>
        <strain evidence="10">Derf</strain>
        <tissue evidence="10">Whole organism</tissue>
    </source>
</reference>
<dbReference type="PROSITE" id="PS51289">
    <property type="entry name" value="GLG1_C_RICH"/>
    <property type="match status" value="6"/>
</dbReference>
<evidence type="ECO:0000256" key="5">
    <source>
        <dbReference type="ARBA" id="ARBA00022989"/>
    </source>
</evidence>
<evidence type="ECO:0000313" key="11">
    <source>
        <dbReference type="Proteomes" id="UP000790347"/>
    </source>
</evidence>
<feature type="repeat" description="Cys-rich GLG1" evidence="8">
    <location>
        <begin position="884"/>
        <end position="951"/>
    </location>
</feature>
<feature type="repeat" description="Cys-rich GLG1" evidence="8">
    <location>
        <begin position="343"/>
        <end position="402"/>
    </location>
</feature>
<keyword evidence="11" id="KW-1185">Reference proteome</keyword>
<dbReference type="InterPro" id="IPR039728">
    <property type="entry name" value="GLG1"/>
</dbReference>
<sequence>MFIEKFHILSLIYIVIHINGIVTTELSPNLDLTKIRYLFQNETNLLSSNPKCKEELPALCGHDEKILNNNVEIMNCIFERSDAEQKLSESCQHEIWSFKMAVTKLDHFTDITKTVCKSLLKQNHDCLEAANEDALSPGANILSCLIDRIQPETEDQCKLYLQQMELIIFSDYRLINKFTKACEDKIHDLKCGRLDWDSSTHSQTNTIQCLQKHIDQLPEKCQNEILRISELQSNDFHLDKPLYFACREDRERFCKTIESGNGRVYKCLMANVDEPDLSEECKDKLIQREQLIARDYKVSKSLVQACRHDIRIHQCRDNVKGRKEVRLSQILLCLENVHSKGLPLLAECQAEMLLHRRFLFENYKLTPDLVEACQNDIQEFCSNVEFGAKILHCLMKYAKAKRRRGDAHVRRKISSNCQREVEQLLKEVNIAEDWRVDPVLQETCQSTVDNLCKHIRPGNGRILSCLAEHIDSPEMAEECRESLNQMQYFVVRNFELDSEIYEACHTDAVKYCHAHQNWHEDVSGMDPERGPTVMACLYRYVYQMDTTNKDNQPIQLRKQCVHHIKRVMKQRASSVELLPFIEVPCMQDLAKYCSSVQVFGKGYEMSCLQENYQQLESHCRNAIGNFTIAQSSNFELNYPLFKSCLSIVKQFCSSEYENENNNFVNDDDHHLSVMHSTSNQNEVIQCLIQHKNHHQVKSNQQCRMAIEHFQLINSKDFRFDPKFKQACKNDIENNCNNLRTKYDIINCLSWLVYNDSNNNDGQVVDSKRVSNQCRQMLREELLQLNEDIGLDPGLMDACRHDREEFCAHIEAGESHVLECLKSNIIRLKRACQRRLFRKQYIEQVDNSVDYSLLSMCKIAIDKYCILSDLHDVLYCLRDHRNDPGIGHNCRSLVLKRLAQQNRDYRLNPRLKSSCKMEINKYCSTIIMKSKPDELLDGKVIACLKQQYLHNTLSQSCEIEIINIIREVSMNIELDPLLYRTCQREIHRKCADESDIHECLKNRFLAKQIEDMACKHEIARLIKETEADIESDPHLFQVCLADLKTFCSDVIPGRGHQLNCLAIIHRNSPHRLSPECDTLLQKRIQLFEYASEEYPIADSVVQVFHMVASSPIHNYLYLFLLTIILFIFLFGLFCGRIYQAVPTSDKIK</sequence>
<organism evidence="10 11">
    <name type="scientific">Dermatophagoides farinae</name>
    <name type="common">American house dust mite</name>
    <dbReference type="NCBI Taxonomy" id="6954"/>
    <lineage>
        <taxon>Eukaryota</taxon>
        <taxon>Metazoa</taxon>
        <taxon>Ecdysozoa</taxon>
        <taxon>Arthropoda</taxon>
        <taxon>Chelicerata</taxon>
        <taxon>Arachnida</taxon>
        <taxon>Acari</taxon>
        <taxon>Acariformes</taxon>
        <taxon>Sarcoptiformes</taxon>
        <taxon>Astigmata</taxon>
        <taxon>Psoroptidia</taxon>
        <taxon>Analgoidea</taxon>
        <taxon>Pyroglyphidae</taxon>
        <taxon>Dermatophagoidinae</taxon>
        <taxon>Dermatophagoides</taxon>
    </lineage>
</organism>
<evidence type="ECO:0000256" key="4">
    <source>
        <dbReference type="ARBA" id="ARBA00022737"/>
    </source>
</evidence>
<reference evidence="10" key="1">
    <citation type="submission" date="2013-05" db="EMBL/GenBank/DDBJ databases">
        <authorList>
            <person name="Yim A.K.Y."/>
            <person name="Chan T.F."/>
            <person name="Ji K.M."/>
            <person name="Liu X.Y."/>
            <person name="Zhou J.W."/>
            <person name="Li R.Q."/>
            <person name="Yang K.Y."/>
            <person name="Li J."/>
            <person name="Li M."/>
            <person name="Law P.T.W."/>
            <person name="Wu Y.L."/>
            <person name="Cai Z.L."/>
            <person name="Qin H."/>
            <person name="Bao Y."/>
            <person name="Leung R.K.K."/>
            <person name="Ng P.K.S."/>
            <person name="Zou J."/>
            <person name="Zhong X.J."/>
            <person name="Ran P.X."/>
            <person name="Zhong N.S."/>
            <person name="Liu Z.G."/>
            <person name="Tsui S.K.W."/>
        </authorList>
    </citation>
    <scope>NUCLEOTIDE SEQUENCE</scope>
    <source>
        <strain evidence="10">Derf</strain>
        <tissue evidence="10">Whole organism</tissue>
    </source>
</reference>
<accession>A0A922I1I1</accession>
<comment type="caution">
    <text evidence="10">The sequence shown here is derived from an EMBL/GenBank/DDBJ whole genome shotgun (WGS) entry which is preliminary data.</text>
</comment>
<dbReference type="AlphaFoldDB" id="A0A922I1I1"/>
<dbReference type="PANTHER" id="PTHR11884">
    <property type="entry name" value="SELECTIN LIGAND RELATED"/>
    <property type="match status" value="1"/>
</dbReference>
<dbReference type="PANTHER" id="PTHR11884:SF1">
    <property type="entry name" value="GOLGI APPARATUS PROTEIN 1"/>
    <property type="match status" value="1"/>
</dbReference>
<feature type="repeat" description="Cys-rich GLG1" evidence="8">
    <location>
        <begin position="768"/>
        <end position="828"/>
    </location>
</feature>
<evidence type="ECO:0000256" key="1">
    <source>
        <dbReference type="ARBA" id="ARBA00004479"/>
    </source>
</evidence>
<dbReference type="GO" id="GO:0000139">
    <property type="term" value="C:Golgi membrane"/>
    <property type="evidence" value="ECO:0007669"/>
    <property type="project" value="InterPro"/>
</dbReference>
<name>A0A922I1I1_DERFA</name>
<dbReference type="Proteomes" id="UP000790347">
    <property type="component" value="Unassembled WGS sequence"/>
</dbReference>
<keyword evidence="5 9" id="KW-1133">Transmembrane helix</keyword>
<feature type="repeat" description="Cys-rich GLG1" evidence="8">
    <location>
        <begin position="412"/>
        <end position="474"/>
    </location>
</feature>
<feature type="repeat" description="Cys-rich GLG1" evidence="8">
    <location>
        <begin position="216"/>
        <end position="276"/>
    </location>
</feature>
<keyword evidence="3" id="KW-0732">Signal</keyword>
<evidence type="ECO:0000256" key="2">
    <source>
        <dbReference type="ARBA" id="ARBA00022692"/>
    </source>
</evidence>
<keyword evidence="6 9" id="KW-0472">Membrane</keyword>
<evidence type="ECO:0000256" key="3">
    <source>
        <dbReference type="ARBA" id="ARBA00022729"/>
    </source>
</evidence>
<dbReference type="GO" id="GO:0017134">
    <property type="term" value="F:fibroblast growth factor binding"/>
    <property type="evidence" value="ECO:0007669"/>
    <property type="project" value="TreeGrafter"/>
</dbReference>
<dbReference type="InterPro" id="IPR017873">
    <property type="entry name" value="Cys-rich_GLG1_repeat_euk"/>
</dbReference>
<dbReference type="InterPro" id="IPR001893">
    <property type="entry name" value="Cys-rich_GLG1_repeat"/>
</dbReference>
<feature type="transmembrane region" description="Helical" evidence="9">
    <location>
        <begin position="1114"/>
        <end position="1137"/>
    </location>
</feature>
<evidence type="ECO:0000256" key="7">
    <source>
        <dbReference type="ARBA" id="ARBA00023180"/>
    </source>
</evidence>
<keyword evidence="2 9" id="KW-0812">Transmembrane</keyword>
<dbReference type="Pfam" id="PF00839">
    <property type="entry name" value="Cys_rich_FGFR"/>
    <property type="match status" value="14"/>
</dbReference>
<evidence type="ECO:0000256" key="8">
    <source>
        <dbReference type="PROSITE-ProRule" id="PRU00622"/>
    </source>
</evidence>
<protein>
    <submittedName>
        <fullName evidence="10">Glycogenin glucosyltransferase glg1</fullName>
    </submittedName>
</protein>
<gene>
    <name evidence="10" type="primary">GLG1</name>
    <name evidence="10" type="ORF">DERF_008715</name>
</gene>
<evidence type="ECO:0000256" key="6">
    <source>
        <dbReference type="ARBA" id="ARBA00023136"/>
    </source>
</evidence>
<keyword evidence="4" id="KW-0677">Repeat</keyword>
<feature type="repeat" description="Cys-rich GLG1" evidence="8">
    <location>
        <begin position="697"/>
        <end position="756"/>
    </location>
</feature>
<evidence type="ECO:0000313" key="10">
    <source>
        <dbReference type="EMBL" id="KAH9518118.1"/>
    </source>
</evidence>
<dbReference type="EMBL" id="ASGP02000003">
    <property type="protein sequence ID" value="KAH9518118.1"/>
    <property type="molecule type" value="Genomic_DNA"/>
</dbReference>
<evidence type="ECO:0000256" key="9">
    <source>
        <dbReference type="SAM" id="Phobius"/>
    </source>
</evidence>
<proteinExistence type="predicted"/>
<comment type="subcellular location">
    <subcellularLocation>
        <location evidence="1">Membrane</location>
        <topology evidence="1">Single-pass type I membrane protein</topology>
    </subcellularLocation>
</comment>
<keyword evidence="7" id="KW-0325">Glycoprotein</keyword>